<name>A0AAN6P0Q4_9PEZI</name>
<accession>A0AAN6P0Q4</accession>
<dbReference type="EMBL" id="MU859074">
    <property type="protein sequence ID" value="KAK3955582.1"/>
    <property type="molecule type" value="Genomic_DNA"/>
</dbReference>
<evidence type="ECO:0000313" key="2">
    <source>
        <dbReference type="Proteomes" id="UP001303222"/>
    </source>
</evidence>
<reference evidence="1" key="1">
    <citation type="journal article" date="2023" name="Mol. Phylogenet. Evol.">
        <title>Genome-scale phylogeny and comparative genomics of the fungal order Sordariales.</title>
        <authorList>
            <person name="Hensen N."/>
            <person name="Bonometti L."/>
            <person name="Westerberg I."/>
            <person name="Brannstrom I.O."/>
            <person name="Guillou S."/>
            <person name="Cros-Aarteil S."/>
            <person name="Calhoun S."/>
            <person name="Haridas S."/>
            <person name="Kuo A."/>
            <person name="Mondo S."/>
            <person name="Pangilinan J."/>
            <person name="Riley R."/>
            <person name="LaButti K."/>
            <person name="Andreopoulos B."/>
            <person name="Lipzen A."/>
            <person name="Chen C."/>
            <person name="Yan M."/>
            <person name="Daum C."/>
            <person name="Ng V."/>
            <person name="Clum A."/>
            <person name="Steindorff A."/>
            <person name="Ohm R.A."/>
            <person name="Martin F."/>
            <person name="Silar P."/>
            <person name="Natvig D.O."/>
            <person name="Lalanne C."/>
            <person name="Gautier V."/>
            <person name="Ament-Velasquez S.L."/>
            <person name="Kruys A."/>
            <person name="Hutchinson M.I."/>
            <person name="Powell A.J."/>
            <person name="Barry K."/>
            <person name="Miller A.N."/>
            <person name="Grigoriev I.V."/>
            <person name="Debuchy R."/>
            <person name="Gladieux P."/>
            <person name="Hiltunen Thoren M."/>
            <person name="Johannesson H."/>
        </authorList>
    </citation>
    <scope>NUCLEOTIDE SEQUENCE</scope>
    <source>
        <strain evidence="1">CBS 626.80</strain>
    </source>
</reference>
<sequence>MIADKESPTKAINDTGFIEPMRFEWRVTGYFTPDLLEDHIDRLARVAQKWLKTCHWPAKEFQYGAATVEPMALCSREERKKASLDKNGRAYFAMTLQITVQLKRGRIFVPRDVSDLKETLISCLFPLSGEPIAIFKGSGFRSSLPIGGFEGGNAISSTLRLCPTDELAKVLGRIYGGIIFHHAQTQERFPAYPILAFINRNLLEFKGGPTKSGEQRSKVPDHPVAMQAVLQELLDTYLASYHVFKKTIAAAHKEGTSRKTIKNVVTNAEIVVSSLTRLVNTIKQHVGKSAPKSTSQFFVKRWIKNFFRTESHTICLDSKSFDVDLCKRTLLTRLRPYKRTMLSIIGAARLLDPSTREEFKKVINSTANTPDKAELLRLYESIWHGLPNFTREQVLASMDSFMSMIEDEHYRLAEQLDLLNMEIGRAFGPAIPTDMGWDDFKEKALDSHFPCYI</sequence>
<organism evidence="1 2">
    <name type="scientific">Pseudoneurospora amorphoporcata</name>
    <dbReference type="NCBI Taxonomy" id="241081"/>
    <lineage>
        <taxon>Eukaryota</taxon>
        <taxon>Fungi</taxon>
        <taxon>Dikarya</taxon>
        <taxon>Ascomycota</taxon>
        <taxon>Pezizomycotina</taxon>
        <taxon>Sordariomycetes</taxon>
        <taxon>Sordariomycetidae</taxon>
        <taxon>Sordariales</taxon>
        <taxon>Sordariaceae</taxon>
        <taxon>Pseudoneurospora</taxon>
    </lineage>
</organism>
<keyword evidence="2" id="KW-1185">Reference proteome</keyword>
<gene>
    <name evidence="1" type="ORF">QBC32DRAFT_204870</name>
</gene>
<evidence type="ECO:0000313" key="1">
    <source>
        <dbReference type="EMBL" id="KAK3955582.1"/>
    </source>
</evidence>
<comment type="caution">
    <text evidence="1">The sequence shown here is derived from an EMBL/GenBank/DDBJ whole genome shotgun (WGS) entry which is preliminary data.</text>
</comment>
<dbReference type="Proteomes" id="UP001303222">
    <property type="component" value="Unassembled WGS sequence"/>
</dbReference>
<protein>
    <submittedName>
        <fullName evidence="1">Uncharacterized protein</fullName>
    </submittedName>
</protein>
<reference evidence="1" key="2">
    <citation type="submission" date="2023-06" db="EMBL/GenBank/DDBJ databases">
        <authorList>
            <consortium name="Lawrence Berkeley National Laboratory"/>
            <person name="Mondo S.J."/>
            <person name="Hensen N."/>
            <person name="Bonometti L."/>
            <person name="Westerberg I."/>
            <person name="Brannstrom I.O."/>
            <person name="Guillou S."/>
            <person name="Cros-Aarteil S."/>
            <person name="Calhoun S."/>
            <person name="Haridas S."/>
            <person name="Kuo A."/>
            <person name="Pangilinan J."/>
            <person name="Riley R."/>
            <person name="Labutti K."/>
            <person name="Andreopoulos B."/>
            <person name="Lipzen A."/>
            <person name="Chen C."/>
            <person name="Yanf M."/>
            <person name="Daum C."/>
            <person name="Ng V."/>
            <person name="Clum A."/>
            <person name="Steindorff A."/>
            <person name="Ohm R."/>
            <person name="Martin F."/>
            <person name="Silar P."/>
            <person name="Natvig D."/>
            <person name="Lalanne C."/>
            <person name="Gautier V."/>
            <person name="Ament-Velasquez S.L."/>
            <person name="Kruys A."/>
            <person name="Hutchinson M.I."/>
            <person name="Powell A.J."/>
            <person name="Barry K."/>
            <person name="Miller A.N."/>
            <person name="Grigoriev I.V."/>
            <person name="Debuchy R."/>
            <person name="Gladieux P."/>
            <person name="Thoren M.H."/>
            <person name="Johannesson H."/>
        </authorList>
    </citation>
    <scope>NUCLEOTIDE SEQUENCE</scope>
    <source>
        <strain evidence="1">CBS 626.80</strain>
    </source>
</reference>
<dbReference type="AlphaFoldDB" id="A0AAN6P0Q4"/>
<proteinExistence type="predicted"/>